<evidence type="ECO:0000313" key="3">
    <source>
        <dbReference type="Proteomes" id="UP000694240"/>
    </source>
</evidence>
<feature type="compositionally biased region" description="Acidic residues" evidence="1">
    <location>
        <begin position="70"/>
        <end position="81"/>
    </location>
</feature>
<sequence>MKPKRSFTRTGRPVGRPRKQARAKDIVTVLKAEIGGTENQAVVQAIQDLEGTTGTTTETTNKPQHMEEVQLPDEEHPETEPEPVGQGQGQGQTQTEAEAMQEALF</sequence>
<feature type="region of interest" description="Disordered" evidence="1">
    <location>
        <begin position="51"/>
        <end position="105"/>
    </location>
</feature>
<gene>
    <name evidence="2" type="ORF">ISN45_Aa01g033330</name>
</gene>
<comment type="caution">
    <text evidence="2">The sequence shown here is derived from an EMBL/GenBank/DDBJ whole genome shotgun (WGS) entry which is preliminary data.</text>
</comment>
<dbReference type="EMBL" id="JAEFBK010000006">
    <property type="protein sequence ID" value="KAG7594586.1"/>
    <property type="molecule type" value="Genomic_DNA"/>
</dbReference>
<name>A0A8T2C8H1_9BRAS</name>
<dbReference type="Proteomes" id="UP000694240">
    <property type="component" value="Chromosome 6"/>
</dbReference>
<evidence type="ECO:0000313" key="2">
    <source>
        <dbReference type="EMBL" id="KAG7594586.1"/>
    </source>
</evidence>
<organism evidence="2 3">
    <name type="scientific">Arabidopsis thaliana x Arabidopsis arenosa</name>
    <dbReference type="NCBI Taxonomy" id="1240361"/>
    <lineage>
        <taxon>Eukaryota</taxon>
        <taxon>Viridiplantae</taxon>
        <taxon>Streptophyta</taxon>
        <taxon>Embryophyta</taxon>
        <taxon>Tracheophyta</taxon>
        <taxon>Spermatophyta</taxon>
        <taxon>Magnoliopsida</taxon>
        <taxon>eudicotyledons</taxon>
        <taxon>Gunneridae</taxon>
        <taxon>Pentapetalae</taxon>
        <taxon>rosids</taxon>
        <taxon>malvids</taxon>
        <taxon>Brassicales</taxon>
        <taxon>Brassicaceae</taxon>
        <taxon>Camelineae</taxon>
        <taxon>Arabidopsis</taxon>
    </lineage>
</organism>
<feature type="compositionally biased region" description="Low complexity" evidence="1">
    <location>
        <begin position="51"/>
        <end position="60"/>
    </location>
</feature>
<accession>A0A8T2C8H1</accession>
<protein>
    <submittedName>
        <fullName evidence="2">Uncharacterized protein</fullName>
    </submittedName>
</protein>
<proteinExistence type="predicted"/>
<keyword evidence="3" id="KW-1185">Reference proteome</keyword>
<feature type="region of interest" description="Disordered" evidence="1">
    <location>
        <begin position="1"/>
        <end position="22"/>
    </location>
</feature>
<evidence type="ECO:0000256" key="1">
    <source>
        <dbReference type="SAM" id="MobiDB-lite"/>
    </source>
</evidence>
<dbReference type="AlphaFoldDB" id="A0A8T2C8H1"/>
<reference evidence="2 3" key="1">
    <citation type="submission" date="2020-12" db="EMBL/GenBank/DDBJ databases">
        <title>Concerted genomic and epigenomic changes stabilize Arabidopsis allopolyploids.</title>
        <authorList>
            <person name="Chen Z."/>
        </authorList>
    </citation>
    <scope>NUCLEOTIDE SEQUENCE [LARGE SCALE GENOMIC DNA]</scope>
    <source>
        <strain evidence="2">Allo738</strain>
        <tissue evidence="2">Leaf</tissue>
    </source>
</reference>